<feature type="domain" description="Methyltransferase type 12" evidence="4">
    <location>
        <begin position="44"/>
        <end position="143"/>
    </location>
</feature>
<dbReference type="RefSeq" id="WP_345717228.1">
    <property type="nucleotide sequence ID" value="NZ_BAABFP010000005.1"/>
</dbReference>
<keyword evidence="3" id="KW-0949">S-adenosyl-L-methionine</keyword>
<keyword evidence="6" id="KW-1185">Reference proteome</keyword>
<dbReference type="InterPro" id="IPR029063">
    <property type="entry name" value="SAM-dependent_MTases_sf"/>
</dbReference>
<dbReference type="EMBL" id="JBHSRD010000002">
    <property type="protein sequence ID" value="MFC6006390.1"/>
    <property type="molecule type" value="Genomic_DNA"/>
</dbReference>
<proteinExistence type="predicted"/>
<dbReference type="InterPro" id="IPR013217">
    <property type="entry name" value="Methyltransf_12"/>
</dbReference>
<accession>A0ABW1JBQ5</accession>
<dbReference type="Pfam" id="PF08242">
    <property type="entry name" value="Methyltransf_12"/>
    <property type="match status" value="1"/>
</dbReference>
<gene>
    <name evidence="5" type="ORF">ACFQDO_04530</name>
</gene>
<dbReference type="SUPFAM" id="SSF53335">
    <property type="entry name" value="S-adenosyl-L-methionine-dependent methyltransferases"/>
    <property type="match status" value="1"/>
</dbReference>
<evidence type="ECO:0000256" key="2">
    <source>
        <dbReference type="ARBA" id="ARBA00022679"/>
    </source>
</evidence>
<evidence type="ECO:0000256" key="1">
    <source>
        <dbReference type="ARBA" id="ARBA00022603"/>
    </source>
</evidence>
<dbReference type="CDD" id="cd02440">
    <property type="entry name" value="AdoMet_MTases"/>
    <property type="match status" value="1"/>
</dbReference>
<organism evidence="5 6">
    <name type="scientific">Angustibacter luteus</name>
    <dbReference type="NCBI Taxonomy" id="658456"/>
    <lineage>
        <taxon>Bacteria</taxon>
        <taxon>Bacillati</taxon>
        <taxon>Actinomycetota</taxon>
        <taxon>Actinomycetes</taxon>
        <taxon>Kineosporiales</taxon>
        <taxon>Kineosporiaceae</taxon>
    </lineage>
</organism>
<keyword evidence="1 5" id="KW-0489">Methyltransferase</keyword>
<name>A0ABW1JBQ5_9ACTN</name>
<evidence type="ECO:0000256" key="3">
    <source>
        <dbReference type="ARBA" id="ARBA00022691"/>
    </source>
</evidence>
<comment type="caution">
    <text evidence="5">The sequence shown here is derived from an EMBL/GenBank/DDBJ whole genome shotgun (WGS) entry which is preliminary data.</text>
</comment>
<dbReference type="Gene3D" id="3.40.50.150">
    <property type="entry name" value="Vaccinia Virus protein VP39"/>
    <property type="match status" value="1"/>
</dbReference>
<evidence type="ECO:0000259" key="4">
    <source>
        <dbReference type="Pfam" id="PF08242"/>
    </source>
</evidence>
<dbReference type="PANTHER" id="PTHR43464:SF19">
    <property type="entry name" value="UBIQUINONE BIOSYNTHESIS O-METHYLTRANSFERASE, MITOCHONDRIAL"/>
    <property type="match status" value="1"/>
</dbReference>
<sequence length="265" mass="28693">MADAFSAGREPWLARQGNLRNVVRQELVSRQLASHLDPAPARVLDVGAGQGTQAIRLARLGYDVLATEPDGQMRAACEAALLGEPAEVAGRVRLGATPVESLLDDLEPQSFDVVLCHGVLMYLDEPGPALWALADLVAPGGVLSVLARNADGMALRPGLRRQWADVLDLLDEAREPSPHYVNELGVRARADRLEELASYISGRRMHVEAWYGVRVLTDGVPVDEPAPSDPDELAALLDAEEQVGRTDPYRRVGTLLHVVGRRPAQ</sequence>
<evidence type="ECO:0000313" key="5">
    <source>
        <dbReference type="EMBL" id="MFC6006390.1"/>
    </source>
</evidence>
<reference evidence="6" key="1">
    <citation type="journal article" date="2019" name="Int. J. Syst. Evol. Microbiol.">
        <title>The Global Catalogue of Microorganisms (GCM) 10K type strain sequencing project: providing services to taxonomists for standard genome sequencing and annotation.</title>
        <authorList>
            <consortium name="The Broad Institute Genomics Platform"/>
            <consortium name="The Broad Institute Genome Sequencing Center for Infectious Disease"/>
            <person name="Wu L."/>
            <person name="Ma J."/>
        </authorList>
    </citation>
    <scope>NUCLEOTIDE SEQUENCE [LARGE SCALE GENOMIC DNA]</scope>
    <source>
        <strain evidence="6">KACC 14249</strain>
    </source>
</reference>
<protein>
    <submittedName>
        <fullName evidence="5">Methyltransferase</fullName>
    </submittedName>
</protein>
<dbReference type="GO" id="GO:0008168">
    <property type="term" value="F:methyltransferase activity"/>
    <property type="evidence" value="ECO:0007669"/>
    <property type="project" value="UniProtKB-KW"/>
</dbReference>
<keyword evidence="2" id="KW-0808">Transferase</keyword>
<dbReference type="Proteomes" id="UP001596189">
    <property type="component" value="Unassembled WGS sequence"/>
</dbReference>
<dbReference type="GO" id="GO:0032259">
    <property type="term" value="P:methylation"/>
    <property type="evidence" value="ECO:0007669"/>
    <property type="project" value="UniProtKB-KW"/>
</dbReference>
<dbReference type="PANTHER" id="PTHR43464">
    <property type="entry name" value="METHYLTRANSFERASE"/>
    <property type="match status" value="1"/>
</dbReference>
<evidence type="ECO:0000313" key="6">
    <source>
        <dbReference type="Proteomes" id="UP001596189"/>
    </source>
</evidence>